<name>A0ABN2CAH7_9ACTN</name>
<dbReference type="RefSeq" id="WP_344181751.1">
    <property type="nucleotide sequence ID" value="NZ_BAAANC010000004.1"/>
</dbReference>
<organism evidence="1 2">
    <name type="scientific">Kribbella lupini</name>
    <dbReference type="NCBI Taxonomy" id="291602"/>
    <lineage>
        <taxon>Bacteria</taxon>
        <taxon>Bacillati</taxon>
        <taxon>Actinomycetota</taxon>
        <taxon>Actinomycetes</taxon>
        <taxon>Propionibacteriales</taxon>
        <taxon>Kribbellaceae</taxon>
        <taxon>Kribbella</taxon>
    </lineage>
</organism>
<dbReference type="Proteomes" id="UP001500363">
    <property type="component" value="Unassembled WGS sequence"/>
</dbReference>
<dbReference type="EMBL" id="BAAANC010000004">
    <property type="protein sequence ID" value="GAA1554491.1"/>
    <property type="molecule type" value="Genomic_DNA"/>
</dbReference>
<sequence>MTGVGAVSFDPFRPPMIGAATWQTVLSGAGWRCECTGRCGKPHRKTEGRCGTVHGAAHRLAAVPADPTVTLTAAVTTAALVALCAGCETATRRAAINAQTAIDPDQLDLFGDQAA</sequence>
<proteinExistence type="predicted"/>
<keyword evidence="2" id="KW-1185">Reference proteome</keyword>
<reference evidence="1 2" key="1">
    <citation type="journal article" date="2019" name="Int. J. Syst. Evol. Microbiol.">
        <title>The Global Catalogue of Microorganisms (GCM) 10K type strain sequencing project: providing services to taxonomists for standard genome sequencing and annotation.</title>
        <authorList>
            <consortium name="The Broad Institute Genomics Platform"/>
            <consortium name="The Broad Institute Genome Sequencing Center for Infectious Disease"/>
            <person name="Wu L."/>
            <person name="Ma J."/>
        </authorList>
    </citation>
    <scope>NUCLEOTIDE SEQUENCE [LARGE SCALE GENOMIC DNA]</scope>
    <source>
        <strain evidence="1 2">JCM 14303</strain>
    </source>
</reference>
<protein>
    <submittedName>
        <fullName evidence="1">Uncharacterized protein</fullName>
    </submittedName>
</protein>
<gene>
    <name evidence="1" type="ORF">GCM10009741_68710</name>
</gene>
<evidence type="ECO:0000313" key="1">
    <source>
        <dbReference type="EMBL" id="GAA1554491.1"/>
    </source>
</evidence>
<evidence type="ECO:0000313" key="2">
    <source>
        <dbReference type="Proteomes" id="UP001500363"/>
    </source>
</evidence>
<accession>A0ABN2CAH7</accession>
<comment type="caution">
    <text evidence="1">The sequence shown here is derived from an EMBL/GenBank/DDBJ whole genome shotgun (WGS) entry which is preliminary data.</text>
</comment>